<gene>
    <name evidence="5" type="ORF">C1702_13940</name>
    <name evidence="6" type="ORF">EV676_10396</name>
</gene>
<proteinExistence type="inferred from homology"/>
<keyword evidence="2 4" id="KW-0732">Signal</keyword>
<evidence type="ECO:0000313" key="8">
    <source>
        <dbReference type="Proteomes" id="UP000294772"/>
    </source>
</evidence>
<sequence length="277" mass="29539">MRHPPRSALKGVAVAVLAAGLAGCASTPGDPRDPLEPMNRKIFAFNEAVDRAVLKPVATTYRDVVPRPVRTGVSNFFSNIGDAWSAINAFLQFKAEAGLRNTMRVAVNTVLGLGGLLDIATEAGLDPHPEDFGQTLGHWGIGAGPYLVLPFLGPSTLRDTAALPVDLKATAYPFRHDTQTLYGLAGLRVVDLRHRALGVTDVIDDAALDSYLFVRDGFLQRRRNQVYDGNPPDEGGDEDDYYYDEEEDDQAGDDAGAAAPAGAPAAEPKPPASVSND</sequence>
<evidence type="ECO:0000313" key="7">
    <source>
        <dbReference type="Proteomes" id="UP000239406"/>
    </source>
</evidence>
<dbReference type="InterPro" id="IPR007428">
    <property type="entry name" value="MlaA"/>
</dbReference>
<dbReference type="GO" id="GO:0120010">
    <property type="term" value="P:intermembrane phospholipid transfer"/>
    <property type="evidence" value="ECO:0007669"/>
    <property type="project" value="TreeGrafter"/>
</dbReference>
<dbReference type="RefSeq" id="WP_104358326.1">
    <property type="nucleotide sequence ID" value="NZ_CALFFA010000066.1"/>
</dbReference>
<dbReference type="PRINTS" id="PR01805">
    <property type="entry name" value="VACJLIPOPROT"/>
</dbReference>
<feature type="compositionally biased region" description="Acidic residues" evidence="3">
    <location>
        <begin position="234"/>
        <end position="252"/>
    </location>
</feature>
<dbReference type="Proteomes" id="UP000239406">
    <property type="component" value="Unassembled WGS sequence"/>
</dbReference>
<comment type="caution">
    <text evidence="5">The sequence shown here is derived from an EMBL/GenBank/DDBJ whole genome shotgun (WGS) entry which is preliminary data.</text>
</comment>
<dbReference type="AlphaFoldDB" id="A0A2S5T1R9"/>
<reference evidence="6 8" key="2">
    <citation type="submission" date="2019-03" db="EMBL/GenBank/DDBJ databases">
        <title>Genomic Encyclopedia of Type Strains, Phase IV (KMG-IV): sequencing the most valuable type-strain genomes for metagenomic binning, comparative biology and taxonomic classification.</title>
        <authorList>
            <person name="Goeker M."/>
        </authorList>
    </citation>
    <scope>NUCLEOTIDE SEQUENCE [LARGE SCALE GENOMIC DNA]</scope>
    <source>
        <strain evidence="6 8">DSM 15264</strain>
    </source>
</reference>
<evidence type="ECO:0000256" key="2">
    <source>
        <dbReference type="ARBA" id="ARBA00022729"/>
    </source>
</evidence>
<feature type="region of interest" description="Disordered" evidence="3">
    <location>
        <begin position="224"/>
        <end position="277"/>
    </location>
</feature>
<feature type="chain" id="PRO_5040677304" evidence="4">
    <location>
        <begin position="19"/>
        <end position="277"/>
    </location>
</feature>
<dbReference type="Pfam" id="PF04333">
    <property type="entry name" value="MlaA"/>
    <property type="match status" value="1"/>
</dbReference>
<evidence type="ECO:0000256" key="1">
    <source>
        <dbReference type="ARBA" id="ARBA00010634"/>
    </source>
</evidence>
<keyword evidence="6" id="KW-0449">Lipoprotein</keyword>
<feature type="compositionally biased region" description="Low complexity" evidence="3">
    <location>
        <begin position="253"/>
        <end position="266"/>
    </location>
</feature>
<evidence type="ECO:0000313" key="6">
    <source>
        <dbReference type="EMBL" id="TCP08064.1"/>
    </source>
</evidence>
<dbReference type="PANTHER" id="PTHR30035:SF3">
    <property type="entry name" value="INTERMEMBRANE PHOSPHOLIPID TRANSPORT SYSTEM LIPOPROTEIN MLAA"/>
    <property type="match status" value="1"/>
</dbReference>
<dbReference type="EMBL" id="SLXF01000003">
    <property type="protein sequence ID" value="TCP08064.1"/>
    <property type="molecule type" value="Genomic_DNA"/>
</dbReference>
<dbReference type="Proteomes" id="UP000294772">
    <property type="component" value="Unassembled WGS sequence"/>
</dbReference>
<evidence type="ECO:0000256" key="4">
    <source>
        <dbReference type="SAM" id="SignalP"/>
    </source>
</evidence>
<protein>
    <submittedName>
        <fullName evidence="5">ABC transporter</fullName>
    </submittedName>
    <submittedName>
        <fullName evidence="6">Phospholipid-binding lipoprotein MlaA</fullName>
    </submittedName>
</protein>
<evidence type="ECO:0000256" key="3">
    <source>
        <dbReference type="SAM" id="MobiDB-lite"/>
    </source>
</evidence>
<accession>A0A2S5T1R9</accession>
<dbReference type="PROSITE" id="PS51257">
    <property type="entry name" value="PROKAR_LIPOPROTEIN"/>
    <property type="match status" value="1"/>
</dbReference>
<dbReference type="PANTHER" id="PTHR30035">
    <property type="entry name" value="LIPOPROTEIN VACJ-RELATED"/>
    <property type="match status" value="1"/>
</dbReference>
<feature type="signal peptide" evidence="4">
    <location>
        <begin position="1"/>
        <end position="18"/>
    </location>
</feature>
<reference evidence="5 7" key="1">
    <citation type="submission" date="2018-02" db="EMBL/GenBank/DDBJ databases">
        <title>Reclassifiation of [Polyangium] brachysporum DSM 7029 as Guopingzhaonella breviflexa gen. nov., sp. nov., a member of the family Comamonadaceae.</title>
        <authorList>
            <person name="Tang B."/>
        </authorList>
    </citation>
    <scope>NUCLEOTIDE SEQUENCE [LARGE SCALE GENOMIC DNA]</scope>
    <source>
        <strain evidence="5 7">DSM 15344</strain>
    </source>
</reference>
<comment type="similarity">
    <text evidence="1">Belongs to the MlaA family.</text>
</comment>
<dbReference type="GO" id="GO:0016020">
    <property type="term" value="C:membrane"/>
    <property type="evidence" value="ECO:0007669"/>
    <property type="project" value="InterPro"/>
</dbReference>
<dbReference type="EMBL" id="PSNY01000016">
    <property type="protein sequence ID" value="PPE68965.1"/>
    <property type="molecule type" value="Genomic_DNA"/>
</dbReference>
<keyword evidence="7" id="KW-1185">Reference proteome</keyword>
<dbReference type="OrthoDB" id="9785326at2"/>
<organism evidence="5 7">
    <name type="scientific">Caldimonas thermodepolymerans</name>
    <dbReference type="NCBI Taxonomy" id="215580"/>
    <lineage>
        <taxon>Bacteria</taxon>
        <taxon>Pseudomonadati</taxon>
        <taxon>Pseudomonadota</taxon>
        <taxon>Betaproteobacteria</taxon>
        <taxon>Burkholderiales</taxon>
        <taxon>Sphaerotilaceae</taxon>
        <taxon>Caldimonas</taxon>
    </lineage>
</organism>
<name>A0A2S5T1R9_9BURK</name>
<evidence type="ECO:0000313" key="5">
    <source>
        <dbReference type="EMBL" id="PPE68965.1"/>
    </source>
</evidence>